<reference evidence="1 2" key="1">
    <citation type="journal article" date="2021" name="Microorganisms">
        <title>Acidisoma silvae sp. nov. and Acidisomacellulosilytica sp. nov., Two Acidophilic Bacteria Isolated from Decaying Wood, Hydrolyzing Cellulose and Producing Poly-3-hydroxybutyrate.</title>
        <authorList>
            <person name="Mieszkin S."/>
            <person name="Pouder E."/>
            <person name="Uroz S."/>
            <person name="Simon-Colin C."/>
            <person name="Alain K."/>
        </authorList>
    </citation>
    <scope>NUCLEOTIDE SEQUENCE [LARGE SCALE GENOMIC DNA]</scope>
    <source>
        <strain evidence="1 2">HW T5.17</strain>
    </source>
</reference>
<evidence type="ECO:0000313" key="2">
    <source>
        <dbReference type="Proteomes" id="UP000721844"/>
    </source>
</evidence>
<proteinExistence type="predicted"/>
<protein>
    <submittedName>
        <fullName evidence="1">Uncharacterized protein</fullName>
    </submittedName>
</protein>
<comment type="caution">
    <text evidence="1">The sequence shown here is derived from an EMBL/GenBank/DDBJ whole genome shotgun (WGS) entry which is preliminary data.</text>
</comment>
<gene>
    <name evidence="1" type="ORF">ACELLULO517_14150</name>
</gene>
<keyword evidence="2" id="KW-1185">Reference proteome</keyword>
<accession>A0A964E4L3</accession>
<evidence type="ECO:0000313" key="1">
    <source>
        <dbReference type="EMBL" id="MCB8881387.1"/>
    </source>
</evidence>
<organism evidence="1 2">
    <name type="scientific">Acidisoma cellulosilyticum</name>
    <dbReference type="NCBI Taxonomy" id="2802395"/>
    <lineage>
        <taxon>Bacteria</taxon>
        <taxon>Pseudomonadati</taxon>
        <taxon>Pseudomonadota</taxon>
        <taxon>Alphaproteobacteria</taxon>
        <taxon>Acetobacterales</taxon>
        <taxon>Acidocellaceae</taxon>
        <taxon>Acidisoma</taxon>
    </lineage>
</organism>
<dbReference type="RefSeq" id="WP_227308058.1">
    <property type="nucleotide sequence ID" value="NZ_JAESVA010000004.1"/>
</dbReference>
<dbReference type="AlphaFoldDB" id="A0A964E4L3"/>
<name>A0A964E4L3_9PROT</name>
<sequence length="148" mass="16126">MAFWAKGLIALAIFWALQVVGTWVQMRHYRTIMRDIGEKWPDGSLGASAVRGYLGKGVIAIVVASPDEIIRDVHVMEGRSVFAKFKSYPDFCGSSLSTLETLTSEQLKRARFKAIAGAIAQIRRATRNAEASGNALVKPMTPTVTSPA</sequence>
<dbReference type="InterPro" id="IPR009693">
    <property type="entry name" value="Glucitol_operon_activator"/>
</dbReference>
<dbReference type="Pfam" id="PF06923">
    <property type="entry name" value="GutM"/>
    <property type="match status" value="1"/>
</dbReference>
<dbReference type="Proteomes" id="UP000721844">
    <property type="component" value="Unassembled WGS sequence"/>
</dbReference>
<dbReference type="EMBL" id="JAESVA010000004">
    <property type="protein sequence ID" value="MCB8881387.1"/>
    <property type="molecule type" value="Genomic_DNA"/>
</dbReference>